<protein>
    <submittedName>
        <fullName evidence="1">Uncharacterized protein</fullName>
    </submittedName>
</protein>
<comment type="caution">
    <text evidence="1">The sequence shown here is derived from an EMBL/GenBank/DDBJ whole genome shotgun (WGS) entry which is preliminary data.</text>
</comment>
<sequence length="109" mass="11919">MTMWKKFLAFALAVAFLSGEAAVEWGVPAIIGLGFVSKAEARIGHPLTPLSYAGVARRTTRRVARRTSIRLNALPAGCVYGPYYGAYYYNCSGVYYVKSSGVYVQVIIQ</sequence>
<name>A0ACC5R8K1_9HYPH</name>
<keyword evidence="2" id="KW-1185">Reference proteome</keyword>
<accession>A0ACC5R8K1</accession>
<reference evidence="1" key="1">
    <citation type="submission" date="2021-01" db="EMBL/GenBank/DDBJ databases">
        <authorList>
            <person name="Sun Q."/>
        </authorList>
    </citation>
    <scope>NUCLEOTIDE SEQUENCE</scope>
    <source>
        <strain evidence="1">YIM B02566</strain>
    </source>
</reference>
<evidence type="ECO:0000313" key="2">
    <source>
        <dbReference type="Proteomes" id="UP000616151"/>
    </source>
</evidence>
<evidence type="ECO:0000313" key="1">
    <source>
        <dbReference type="EMBL" id="MBK1868985.1"/>
    </source>
</evidence>
<dbReference type="EMBL" id="JAENHL010000007">
    <property type="protein sequence ID" value="MBK1868985.1"/>
    <property type="molecule type" value="Genomic_DNA"/>
</dbReference>
<proteinExistence type="predicted"/>
<dbReference type="Proteomes" id="UP000616151">
    <property type="component" value="Unassembled WGS sequence"/>
</dbReference>
<organism evidence="1 2">
    <name type="scientific">Taklimakanibacter albus</name>
    <dbReference type="NCBI Taxonomy" id="2800327"/>
    <lineage>
        <taxon>Bacteria</taxon>
        <taxon>Pseudomonadati</taxon>
        <taxon>Pseudomonadota</taxon>
        <taxon>Alphaproteobacteria</taxon>
        <taxon>Hyphomicrobiales</taxon>
        <taxon>Aestuariivirgaceae</taxon>
        <taxon>Taklimakanibacter</taxon>
    </lineage>
</organism>
<gene>
    <name evidence="1" type="ORF">JHL16_21680</name>
</gene>